<dbReference type="RefSeq" id="WP_106989964.1">
    <property type="nucleotide sequence ID" value="NZ_KZ679086.1"/>
</dbReference>
<dbReference type="GO" id="GO:0046872">
    <property type="term" value="F:metal ion binding"/>
    <property type="evidence" value="ECO:0007669"/>
    <property type="project" value="UniProtKB-KW"/>
</dbReference>
<dbReference type="PANTHER" id="PTHR30006">
    <property type="entry name" value="THIAMINE-BINDING PERIPLASMIC PROTEIN-RELATED"/>
    <property type="match status" value="1"/>
</dbReference>
<comment type="caution">
    <text evidence="5">The sequence shown here is derived from an EMBL/GenBank/DDBJ whole genome shotgun (WGS) entry which is preliminary data.</text>
</comment>
<keyword evidence="2 4" id="KW-0732">Signal</keyword>
<dbReference type="Pfam" id="PF13343">
    <property type="entry name" value="SBP_bac_6"/>
    <property type="match status" value="1"/>
</dbReference>
<gene>
    <name evidence="5" type="ORF">C6N40_05300</name>
</gene>
<dbReference type="SUPFAM" id="SSF53850">
    <property type="entry name" value="Periplasmic binding protein-like II"/>
    <property type="match status" value="1"/>
</dbReference>
<dbReference type="AlphaFoldDB" id="A0A2P6MAP3"/>
<feature type="binding site" evidence="3">
    <location>
        <position position="218"/>
    </location>
    <ligand>
        <name>Fe cation</name>
        <dbReference type="ChEBI" id="CHEBI:24875"/>
    </ligand>
</feature>
<keyword evidence="3" id="KW-0479">Metal-binding</keyword>
<dbReference type="InterPro" id="IPR026045">
    <property type="entry name" value="Ferric-bd"/>
</dbReference>
<accession>A0A2P6MAP3</accession>
<dbReference type="Proteomes" id="UP000241736">
    <property type="component" value="Unassembled WGS sequence"/>
</dbReference>
<evidence type="ECO:0000256" key="4">
    <source>
        <dbReference type="SAM" id="SignalP"/>
    </source>
</evidence>
<dbReference type="PANTHER" id="PTHR30006:SF15">
    <property type="entry name" value="IRON-UTILIZATION PERIPLASMIC PROTEIN"/>
    <property type="match status" value="1"/>
</dbReference>
<dbReference type="GO" id="GO:0030288">
    <property type="term" value="C:outer membrane-bounded periplasmic space"/>
    <property type="evidence" value="ECO:0007669"/>
    <property type="project" value="TreeGrafter"/>
</dbReference>
<dbReference type="OrthoDB" id="9769567at2"/>
<evidence type="ECO:0000256" key="2">
    <source>
        <dbReference type="ARBA" id="ARBA00022729"/>
    </source>
</evidence>
<protein>
    <submittedName>
        <fullName evidence="5">Fe(3+) ABC transporter substrate-binding protein</fullName>
    </submittedName>
</protein>
<evidence type="ECO:0000256" key="3">
    <source>
        <dbReference type="PIRSR" id="PIRSR002825-1"/>
    </source>
</evidence>
<feature type="binding site" evidence="3">
    <location>
        <position position="217"/>
    </location>
    <ligand>
        <name>Fe cation</name>
        <dbReference type="ChEBI" id="CHEBI:24875"/>
    </ligand>
</feature>
<reference evidence="5 6" key="1">
    <citation type="submission" date="2018-03" db="EMBL/GenBank/DDBJ databases">
        <title>Arenimonas caeni sp. nov., isolated from activated sludge.</title>
        <authorList>
            <person name="Liu H."/>
        </authorList>
    </citation>
    <scope>NUCLEOTIDE SEQUENCE [LARGE SCALE GENOMIC DNA]</scope>
    <source>
        <strain evidence="6">z29</strain>
    </source>
</reference>
<comment type="similarity">
    <text evidence="1">Belongs to the bacterial solute-binding protein 1 family.</text>
</comment>
<evidence type="ECO:0000313" key="5">
    <source>
        <dbReference type="EMBL" id="PRH83057.1"/>
    </source>
</evidence>
<keyword evidence="3" id="KW-0408">Iron</keyword>
<organism evidence="5 6">
    <name type="scientific">Arenimonas caeni</name>
    <dbReference type="NCBI Taxonomy" id="2058085"/>
    <lineage>
        <taxon>Bacteria</taxon>
        <taxon>Pseudomonadati</taxon>
        <taxon>Pseudomonadota</taxon>
        <taxon>Gammaproteobacteria</taxon>
        <taxon>Lysobacterales</taxon>
        <taxon>Lysobacteraceae</taxon>
        <taxon>Arenimonas</taxon>
    </lineage>
</organism>
<dbReference type="PIRSF" id="PIRSF002825">
    <property type="entry name" value="CfbpA"/>
    <property type="match status" value="1"/>
</dbReference>
<feature type="chain" id="PRO_5015203653" evidence="4">
    <location>
        <begin position="21"/>
        <end position="330"/>
    </location>
</feature>
<proteinExistence type="inferred from homology"/>
<dbReference type="EMBL" id="PVLF01000004">
    <property type="protein sequence ID" value="PRH83057.1"/>
    <property type="molecule type" value="Genomic_DNA"/>
</dbReference>
<feature type="signal peptide" evidence="4">
    <location>
        <begin position="1"/>
        <end position="20"/>
    </location>
</feature>
<name>A0A2P6MAP3_9GAMM</name>
<keyword evidence="6" id="KW-1185">Reference proteome</keyword>
<dbReference type="Gene3D" id="3.40.190.10">
    <property type="entry name" value="Periplasmic binding protein-like II"/>
    <property type="match status" value="2"/>
</dbReference>
<evidence type="ECO:0000256" key="1">
    <source>
        <dbReference type="ARBA" id="ARBA00008520"/>
    </source>
</evidence>
<evidence type="ECO:0000313" key="6">
    <source>
        <dbReference type="Proteomes" id="UP000241736"/>
    </source>
</evidence>
<sequence length="330" mass="35713">MSRPLIALLLASLFAPALQAAELVVYTERREPLVKPLFERYERETGTRVRVLSDGAPVLIERLAAEGANTRADVFMAVDAGNLWQAAERGLLAPLASPALEAAIPAHLRDPQGRWFALSQRARTLVYSTARVQPSSLSGYEDLADPRWKGRLCLRSSKKVYNQSLVATMIERLGADRTEAIVRGWVANLATAPFADDTQLARAIAAGQCDVGIINTYYLGRLQAEDPSFPVQVFWADQDGAGTHVNVSGAGVVAASKNKAAAQAFLEWLASEGVQADFASVNYEIPAREGTALDPVVAAWGPFKADQVNVTVAGQRQAEAVRLMDRAGWR</sequence>